<dbReference type="SUPFAM" id="SSF53756">
    <property type="entry name" value="UDP-Glycosyltransferase/glycogen phosphorylase"/>
    <property type="match status" value="1"/>
</dbReference>
<evidence type="ECO:0000313" key="6">
    <source>
        <dbReference type="EMBL" id="KAG6509993.1"/>
    </source>
</evidence>
<evidence type="ECO:0000256" key="4">
    <source>
        <dbReference type="RuleBase" id="RU003718"/>
    </source>
</evidence>
<reference evidence="6 7" key="1">
    <citation type="submission" date="2020-08" db="EMBL/GenBank/DDBJ databases">
        <title>Plant Genome Project.</title>
        <authorList>
            <person name="Zhang R.-G."/>
        </authorList>
    </citation>
    <scope>NUCLEOTIDE SEQUENCE [LARGE SCALE GENOMIC DNA]</scope>
    <source>
        <tissue evidence="6">Rhizome</tissue>
    </source>
</reference>
<dbReference type="CDD" id="cd03784">
    <property type="entry name" value="GT1_Gtf-like"/>
    <property type="match status" value="1"/>
</dbReference>
<dbReference type="InterPro" id="IPR002213">
    <property type="entry name" value="UDP_glucos_trans"/>
</dbReference>
<name>A0A8J5GRD2_ZINOF</name>
<proteinExistence type="inferred from homology"/>
<comment type="similarity">
    <text evidence="1 4">Belongs to the UDP-glycosyltransferase family.</text>
</comment>
<dbReference type="PANTHER" id="PTHR48047:SF107">
    <property type="entry name" value="UDP-GLYCOSYLTRANSFERASE 92A1-LIKE"/>
    <property type="match status" value="1"/>
</dbReference>
<dbReference type="PROSITE" id="PS00375">
    <property type="entry name" value="UDPGT"/>
    <property type="match status" value="1"/>
</dbReference>
<dbReference type="Gene3D" id="3.40.50.2000">
    <property type="entry name" value="Glycogen Phosphorylase B"/>
    <property type="match status" value="2"/>
</dbReference>
<evidence type="ECO:0000256" key="5">
    <source>
        <dbReference type="RuleBase" id="RU362057"/>
    </source>
</evidence>
<accession>A0A8J5GRD2</accession>
<evidence type="ECO:0000313" key="7">
    <source>
        <dbReference type="Proteomes" id="UP000734854"/>
    </source>
</evidence>
<keyword evidence="3 4" id="KW-0808">Transferase</keyword>
<dbReference type="FunFam" id="3.40.50.2000:FF:000103">
    <property type="entry name" value="Glycosyltransferase"/>
    <property type="match status" value="1"/>
</dbReference>
<dbReference type="GO" id="GO:0035251">
    <property type="term" value="F:UDP-glucosyltransferase activity"/>
    <property type="evidence" value="ECO:0007669"/>
    <property type="project" value="TreeGrafter"/>
</dbReference>
<comment type="caution">
    <text evidence="6">The sequence shown here is derived from an EMBL/GenBank/DDBJ whole genome shotgun (WGS) entry which is preliminary data.</text>
</comment>
<keyword evidence="2 4" id="KW-0328">Glycosyltransferase</keyword>
<sequence>MAQGHITPFLALAGLLSSRHPNLAVTLVNTPYNIQTLTKSRAGAAIPSSIRLRSLPFSPEEHGLPPTADNTAELPFFQIVTLFEASKSLRSAFEQIISDISEQDGRPPRYIVSDIFLTWTIDTARRFGSFHSIFVTGSAYGTVVFSSMWKHLPHRRADCGDLFPLPDFPDVLIHRSQIPKHQLLADDASPWTVFFREQISRFSETDALLINTVEEVERTGLQMMRQMLPCSIWPIGPLLSSVFPSISSGGGEQIIQWLDSQPPASVLYISFGSQNTITASQMMELATGLEASGVRFVWVIRPPVGSDVKSEFKAEWLPEKFEERMQEQGRSLLVHGWAPQMEILSHPATGAFLSHCGWNSVLESLNRGVPMLAWPLTADQFFNANMLEKELGVCVEVGRGNMENSMADRVAVERMVKEVMCGGEIGGEMRRRVEEVRELMKAAWMEGLGSSLRAKDRALVLSLAVAPLHSADAATLVPSALDQSTMRKHRTAVGFLVIRVVWRVSSSSYFVQQGGWALWRVLVLTAIPFSIPSCG</sequence>
<protein>
    <recommendedName>
        <fullName evidence="5">Glycosyltransferase</fullName>
        <ecNumber evidence="5">2.4.1.-</ecNumber>
    </recommendedName>
</protein>
<dbReference type="EC" id="2.4.1.-" evidence="5"/>
<organism evidence="6 7">
    <name type="scientific">Zingiber officinale</name>
    <name type="common">Ginger</name>
    <name type="synonym">Amomum zingiber</name>
    <dbReference type="NCBI Taxonomy" id="94328"/>
    <lineage>
        <taxon>Eukaryota</taxon>
        <taxon>Viridiplantae</taxon>
        <taxon>Streptophyta</taxon>
        <taxon>Embryophyta</taxon>
        <taxon>Tracheophyta</taxon>
        <taxon>Spermatophyta</taxon>
        <taxon>Magnoliopsida</taxon>
        <taxon>Liliopsida</taxon>
        <taxon>Zingiberales</taxon>
        <taxon>Zingiberaceae</taxon>
        <taxon>Zingiber</taxon>
    </lineage>
</organism>
<dbReference type="FunFam" id="3.40.50.2000:FF:000064">
    <property type="entry name" value="Glycosyltransferase"/>
    <property type="match status" value="1"/>
</dbReference>
<evidence type="ECO:0000256" key="2">
    <source>
        <dbReference type="ARBA" id="ARBA00022676"/>
    </source>
</evidence>
<gene>
    <name evidence="6" type="ORF">ZIOFF_028001</name>
</gene>
<dbReference type="AlphaFoldDB" id="A0A8J5GRD2"/>
<keyword evidence="7" id="KW-1185">Reference proteome</keyword>
<evidence type="ECO:0000256" key="3">
    <source>
        <dbReference type="ARBA" id="ARBA00022679"/>
    </source>
</evidence>
<dbReference type="EMBL" id="JACMSC010000008">
    <property type="protein sequence ID" value="KAG6509993.1"/>
    <property type="molecule type" value="Genomic_DNA"/>
</dbReference>
<dbReference type="Proteomes" id="UP000734854">
    <property type="component" value="Unassembled WGS sequence"/>
</dbReference>
<dbReference type="PANTHER" id="PTHR48047">
    <property type="entry name" value="GLYCOSYLTRANSFERASE"/>
    <property type="match status" value="1"/>
</dbReference>
<dbReference type="InterPro" id="IPR035595">
    <property type="entry name" value="UDP_glycos_trans_CS"/>
</dbReference>
<dbReference type="Pfam" id="PF00201">
    <property type="entry name" value="UDPGT"/>
    <property type="match status" value="1"/>
</dbReference>
<evidence type="ECO:0000256" key="1">
    <source>
        <dbReference type="ARBA" id="ARBA00009995"/>
    </source>
</evidence>